<gene>
    <name evidence="1" type="ORF">CGLO1086_LOCUS680</name>
</gene>
<protein>
    <submittedName>
        <fullName evidence="1">Uncharacterized protein</fullName>
    </submittedName>
</protein>
<reference evidence="1" key="1">
    <citation type="submission" date="2021-01" db="EMBL/GenBank/DDBJ databases">
        <authorList>
            <person name="Corre E."/>
            <person name="Pelletier E."/>
            <person name="Niang G."/>
            <person name="Scheremetjew M."/>
            <person name="Finn R."/>
            <person name="Kale V."/>
            <person name="Holt S."/>
            <person name="Cochrane G."/>
            <person name="Meng A."/>
            <person name="Brown T."/>
            <person name="Cohen L."/>
        </authorList>
    </citation>
    <scope>NUCLEOTIDE SEQUENCE</scope>
    <source>
        <strain evidence="1">SAG4.97</strain>
    </source>
</reference>
<dbReference type="EMBL" id="HBGX01001508">
    <property type="protein sequence ID" value="CAD9551872.1"/>
    <property type="molecule type" value="Transcribed_RNA"/>
</dbReference>
<proteinExistence type="predicted"/>
<accession>A0A7S2JM28</accession>
<organism evidence="1">
    <name type="scientific">Cyanoptyche gloeocystis</name>
    <dbReference type="NCBI Taxonomy" id="77922"/>
    <lineage>
        <taxon>Eukaryota</taxon>
        <taxon>Glaucocystophyceae</taxon>
        <taxon>Glaucocystophyceae incertae sedis</taxon>
        <taxon>Cyanoptyche</taxon>
    </lineage>
</organism>
<dbReference type="AlphaFoldDB" id="A0A7S2JM28"/>
<evidence type="ECO:0000313" key="1">
    <source>
        <dbReference type="EMBL" id="CAD9551872.1"/>
    </source>
</evidence>
<name>A0A7S2JM28_9EUKA</name>
<sequence length="203" mass="22459">MILRVNISDTTCGVVLFERVWKWQEEGRSKNIASLVQVFYQFARDVDAGEISRVSFSKPDSLFRSQNSGRRKVGSSNSGISNELQSIDMVCAKDSRVTVAVFQDELNASSKAVAQALLEAFVQQYGEQVDSMKNVLKKASQASSKNESREMRHILEKFAGFSSVVERFSSTSKQVIPPCSTPSPISWVPGVDTPAFNAQIQQP</sequence>